<evidence type="ECO:0000313" key="3">
    <source>
        <dbReference type="Proteomes" id="UP000016986"/>
    </source>
</evidence>
<sequence length="84" mass="9060">MRDYSLQTTRPSARDVEITDISTTVVKGNFEWNLITVETDAGITGIEEAYRGGGFPNSSNTRSGSSSGSTRSTSNGSRATYFKI</sequence>
<comment type="caution">
    <text evidence="2">The sequence shown here is derived from an EMBL/GenBank/DDBJ whole genome shotgun (WGS) entry which is preliminary data.</text>
</comment>
<feature type="compositionally biased region" description="Low complexity" evidence="1">
    <location>
        <begin position="57"/>
        <end position="78"/>
    </location>
</feature>
<reference evidence="2 3" key="1">
    <citation type="submission" date="2013-09" db="EMBL/GenBank/DDBJ databases">
        <title>Whole genome sequencing of Halarchaeum acidiphilum strain MH1-52-1.</title>
        <authorList>
            <person name="Shimane Y."/>
            <person name="Minegishi H."/>
            <person name="Nishi S."/>
            <person name="Echigo A."/>
            <person name="Shuto A."/>
            <person name="Konishi M."/>
            <person name="Ito T."/>
            <person name="Ohkuma M."/>
            <person name="Ohta Y."/>
            <person name="Nagano Y."/>
            <person name="Tsubouchi T."/>
            <person name="Mori K."/>
            <person name="Usui K."/>
            <person name="Kamekura M."/>
            <person name="Usami R."/>
            <person name="Takaki Y."/>
            <person name="Hatada Y."/>
        </authorList>
    </citation>
    <scope>NUCLEOTIDE SEQUENCE [LARGE SCALE GENOMIC DNA]</scope>
    <source>
        <strain evidence="2 3">JCM 16109</strain>
    </source>
</reference>
<proteinExistence type="predicted"/>
<keyword evidence="3" id="KW-1185">Reference proteome</keyword>
<accession>U3AG43</accession>
<dbReference type="AlphaFoldDB" id="U3AG43"/>
<dbReference type="InterPro" id="IPR029017">
    <property type="entry name" value="Enolase-like_N"/>
</dbReference>
<dbReference type="Gene3D" id="3.30.390.10">
    <property type="entry name" value="Enolase-like, N-terminal domain"/>
    <property type="match status" value="1"/>
</dbReference>
<dbReference type="eggNOG" id="arCOG01168">
    <property type="taxonomic scope" value="Archaea"/>
</dbReference>
<gene>
    <name evidence="2" type="ORF">MBEHAL_2523</name>
</gene>
<feature type="region of interest" description="Disordered" evidence="1">
    <location>
        <begin position="50"/>
        <end position="84"/>
    </location>
</feature>
<organism evidence="2 3">
    <name type="scientific">Halarchaeum acidiphilum MH1-52-1</name>
    <dbReference type="NCBI Taxonomy" id="1261545"/>
    <lineage>
        <taxon>Archaea</taxon>
        <taxon>Methanobacteriati</taxon>
        <taxon>Methanobacteriota</taxon>
        <taxon>Stenosarchaea group</taxon>
        <taxon>Halobacteria</taxon>
        <taxon>Halobacteriales</taxon>
        <taxon>Halobacteriaceae</taxon>
    </lineage>
</organism>
<evidence type="ECO:0000313" key="2">
    <source>
        <dbReference type="EMBL" id="GAD53763.1"/>
    </source>
</evidence>
<dbReference type="Proteomes" id="UP000016986">
    <property type="component" value="Unassembled WGS sequence"/>
</dbReference>
<evidence type="ECO:0000256" key="1">
    <source>
        <dbReference type="SAM" id="MobiDB-lite"/>
    </source>
</evidence>
<name>U3AG43_9EURY</name>
<dbReference type="EMBL" id="BATA01000097">
    <property type="protein sequence ID" value="GAD53763.1"/>
    <property type="molecule type" value="Genomic_DNA"/>
</dbReference>
<protein>
    <submittedName>
        <fullName evidence="2">Gluconate dehydratase</fullName>
    </submittedName>
</protein>